<evidence type="ECO:0000313" key="2">
    <source>
        <dbReference type="EMBL" id="CAB5220943.1"/>
    </source>
</evidence>
<dbReference type="InterPro" id="IPR004045">
    <property type="entry name" value="Glutathione_S-Trfase_N"/>
</dbReference>
<gene>
    <name evidence="2" type="ORF">UFOVP247_60</name>
</gene>
<evidence type="ECO:0000259" key="1">
    <source>
        <dbReference type="PROSITE" id="PS50404"/>
    </source>
</evidence>
<protein>
    <submittedName>
        <fullName evidence="2">GrxC Glutaredoxin and related proteins</fullName>
    </submittedName>
</protein>
<sequence length="83" mass="9304">MIEVYGKDGCNYCTLAQKLLDEKKISYDYIKLGVDITSEEFKEKFPGQKTVPVIVAHGMKVGGYTELVDYIEETSGGYGEQQL</sequence>
<dbReference type="PRINTS" id="PR00160">
    <property type="entry name" value="GLUTAREDOXIN"/>
</dbReference>
<dbReference type="PROSITE" id="PS50404">
    <property type="entry name" value="GST_NTER"/>
    <property type="match status" value="1"/>
</dbReference>
<reference evidence="2" key="1">
    <citation type="submission" date="2020-05" db="EMBL/GenBank/DDBJ databases">
        <authorList>
            <person name="Chiriac C."/>
            <person name="Salcher M."/>
            <person name="Ghai R."/>
            <person name="Kavagutti S V."/>
        </authorList>
    </citation>
    <scope>NUCLEOTIDE SEQUENCE</scope>
</reference>
<organism evidence="2">
    <name type="scientific">uncultured Caudovirales phage</name>
    <dbReference type="NCBI Taxonomy" id="2100421"/>
    <lineage>
        <taxon>Viruses</taxon>
        <taxon>Duplodnaviria</taxon>
        <taxon>Heunggongvirae</taxon>
        <taxon>Uroviricota</taxon>
        <taxon>Caudoviricetes</taxon>
        <taxon>Peduoviridae</taxon>
        <taxon>Maltschvirus</taxon>
        <taxon>Maltschvirus maltsch</taxon>
    </lineage>
</organism>
<dbReference type="PROSITE" id="PS51354">
    <property type="entry name" value="GLUTAREDOXIN_2"/>
    <property type="match status" value="1"/>
</dbReference>
<dbReference type="EMBL" id="LR798288">
    <property type="protein sequence ID" value="CAB5220943.1"/>
    <property type="molecule type" value="Genomic_DNA"/>
</dbReference>
<feature type="domain" description="GST N-terminal" evidence="1">
    <location>
        <begin position="1"/>
        <end position="79"/>
    </location>
</feature>
<dbReference type="Gene3D" id="3.40.30.10">
    <property type="entry name" value="Glutaredoxin"/>
    <property type="match status" value="1"/>
</dbReference>
<name>A0A6J7X108_9CAUD</name>
<dbReference type="InterPro" id="IPR036249">
    <property type="entry name" value="Thioredoxin-like_sf"/>
</dbReference>
<dbReference type="SUPFAM" id="SSF52833">
    <property type="entry name" value="Thioredoxin-like"/>
    <property type="match status" value="1"/>
</dbReference>
<accession>A0A6J7X108</accession>
<dbReference type="InterPro" id="IPR002109">
    <property type="entry name" value="Glutaredoxin"/>
</dbReference>
<dbReference type="Pfam" id="PF00462">
    <property type="entry name" value="Glutaredoxin"/>
    <property type="match status" value="1"/>
</dbReference>
<dbReference type="InterPro" id="IPR014025">
    <property type="entry name" value="Glutaredoxin_subgr"/>
</dbReference>
<proteinExistence type="predicted"/>